<dbReference type="PANTHER" id="PTHR47510:SF3">
    <property type="entry name" value="ENDO_EXONUCLEASE_PHOSPHATASE DOMAIN-CONTAINING PROTEIN"/>
    <property type="match status" value="1"/>
</dbReference>
<dbReference type="EMBL" id="GBHO01033156">
    <property type="protein sequence ID" value="JAG10448.1"/>
    <property type="molecule type" value="Transcribed_RNA"/>
</dbReference>
<reference evidence="2" key="2">
    <citation type="submission" date="2014-07" db="EMBL/GenBank/DDBJ databases">
        <authorList>
            <person name="Hull J."/>
        </authorList>
    </citation>
    <scope>NUCLEOTIDE SEQUENCE</scope>
</reference>
<dbReference type="Gene3D" id="3.60.10.10">
    <property type="entry name" value="Endonuclease/exonuclease/phosphatase"/>
    <property type="match status" value="1"/>
</dbReference>
<organism evidence="2">
    <name type="scientific">Lygus hesperus</name>
    <name type="common">Western plant bug</name>
    <dbReference type="NCBI Taxonomy" id="30085"/>
    <lineage>
        <taxon>Eukaryota</taxon>
        <taxon>Metazoa</taxon>
        <taxon>Ecdysozoa</taxon>
        <taxon>Arthropoda</taxon>
        <taxon>Hexapoda</taxon>
        <taxon>Insecta</taxon>
        <taxon>Pterygota</taxon>
        <taxon>Neoptera</taxon>
        <taxon>Paraneoptera</taxon>
        <taxon>Hemiptera</taxon>
        <taxon>Heteroptera</taxon>
        <taxon>Panheteroptera</taxon>
        <taxon>Cimicomorpha</taxon>
        <taxon>Miridae</taxon>
        <taxon>Mirini</taxon>
        <taxon>Lygus</taxon>
    </lineage>
</organism>
<dbReference type="PANTHER" id="PTHR47510">
    <property type="entry name" value="REVERSE TRANSCRIPTASE DOMAIN-CONTAINING PROTEIN"/>
    <property type="match status" value="1"/>
</dbReference>
<feature type="domain" description="Endonuclease/exonuclease/phosphatase" evidence="1">
    <location>
        <begin position="1"/>
        <end position="63"/>
    </location>
</feature>
<dbReference type="GO" id="GO:0003824">
    <property type="term" value="F:catalytic activity"/>
    <property type="evidence" value="ECO:0007669"/>
    <property type="project" value="InterPro"/>
</dbReference>
<reference evidence="2" key="1">
    <citation type="journal article" date="2014" name="PLoS ONE">
        <title>Transcriptome-Based Identification of ABC Transporters in the Western Tarnished Plant Bug Lygus hesperus.</title>
        <authorList>
            <person name="Hull J.J."/>
            <person name="Chaney K."/>
            <person name="Geib S.M."/>
            <person name="Fabrick J.A."/>
            <person name="Brent C.S."/>
            <person name="Walsh D."/>
            <person name="Lavine L.C."/>
        </authorList>
    </citation>
    <scope>NUCLEOTIDE SEQUENCE</scope>
</reference>
<dbReference type="AlphaFoldDB" id="A0A0A9WVB0"/>
<dbReference type="SUPFAM" id="SSF56219">
    <property type="entry name" value="DNase I-like"/>
    <property type="match status" value="1"/>
</dbReference>
<accession>A0A0A9WVB0</accession>
<feature type="non-terminal residue" evidence="2">
    <location>
        <position position="330"/>
    </location>
</feature>
<dbReference type="InterPro" id="IPR005135">
    <property type="entry name" value="Endo/exonuclease/phosphatase"/>
</dbReference>
<proteinExistence type="predicted"/>
<dbReference type="InterPro" id="IPR036691">
    <property type="entry name" value="Endo/exonu/phosph_ase_sf"/>
</dbReference>
<evidence type="ECO:0000259" key="1">
    <source>
        <dbReference type="Pfam" id="PF14529"/>
    </source>
</evidence>
<evidence type="ECO:0000313" key="2">
    <source>
        <dbReference type="EMBL" id="JAG10448.1"/>
    </source>
</evidence>
<sequence>GESLLDFLIACEAVVVNVGSTPTFVTRARSEVLDITFANPFTATRIKDWQVLNEISMSDHKLITFELSYSCLYSESYRNPKNTNWGLYQALLEDELVGLDTEIQTTADLERVVNSINTAIHDSYEESCPVKIRRTNRNVPWWSNELNKLRKKTRRLFNRAKRSGVWEAYTEALTAYNKALRKAKRKSWREFCEGMEDQPTMAKTQKILSKERPMPLGCIQKTDGVFTKSAGETLEVLLETHFPGCRRLPEGNLEQNTSNYCRPSNWVIRASRKIVTPEKIRWAIGSFKPYKTPGEDGVYPVMLQRGMGVLVPLLVKVFRASYQLAYIPEA</sequence>
<feature type="non-terminal residue" evidence="2">
    <location>
        <position position="1"/>
    </location>
</feature>
<dbReference type="Pfam" id="PF14529">
    <property type="entry name" value="Exo_endo_phos_2"/>
    <property type="match status" value="1"/>
</dbReference>
<gene>
    <name evidence="2" type="ORF">CM83_103019</name>
</gene>
<name>A0A0A9WVB0_LYGHE</name>
<protein>
    <recommendedName>
        <fullName evidence="1">Endonuclease/exonuclease/phosphatase domain-containing protein</fullName>
    </recommendedName>
</protein>